<sequence>MDSELAGTANVLQRVVRTILFADLVESCRLAEADEAGTAARWRNLRAVIENCIVPRHNGRLIRTEGDGLMMLFEHALPAARCALDIQAACRSNAGARGEAEAAAEPLMLRQSLHETELFADERDVYGRGVNLAARLYNLAGPGEIVMSDCVHARLAGVFDACEEDLGECHLRHLAQPVHAYRLGGPGPRPVIPPNAPGAMVLRPSIAVIPFASRCLEANHDVLGDILADDIITGLSGSDELRVISRLSTAMLRERGASAAQAGALLDARYVLSGAYRTHGGKIVLTVELADTKLECVVWGETLTDSIDAVVAGESTLVAHIHTSVGTRIITHELERTRSHSLPTLESSTLLLSSIALMHRGVRDEFERAGQMLDVLAERARSQATPYAWLAKWHVLRFNRGWTSDRVGEAHSALACARRALDADSRSSMALAVEGFVRTNLLKQIDAGEDCYERALEANPNDSLAWLLKGTLHAFKGEGEEAVASTGHALALSPLDPLRSFYESLCATAALSARQYARVIELAEHSLRNGPNNTSTLRALAIAQAELGLVDDARLTIGKVLAIEPHLTVRSFLERSPSAAFETGRIWSDALRRAGLPLQ</sequence>
<dbReference type="Gene3D" id="1.25.40.10">
    <property type="entry name" value="Tetratricopeptide repeat domain"/>
    <property type="match status" value="1"/>
</dbReference>
<dbReference type="PANTHER" id="PTHR43081">
    <property type="entry name" value="ADENYLATE CYCLASE, TERMINAL-DIFFERENTIATION SPECIFIC-RELATED"/>
    <property type="match status" value="1"/>
</dbReference>
<reference evidence="3" key="1">
    <citation type="submission" date="2016-01" db="EMBL/GenBank/DDBJ databases">
        <authorList>
            <person name="Peeters Charlotte."/>
        </authorList>
    </citation>
    <scope>NUCLEOTIDE SEQUENCE [LARGE SCALE GENOMIC DNA]</scope>
</reference>
<dbReference type="InterPro" id="IPR011990">
    <property type="entry name" value="TPR-like_helical_dom_sf"/>
</dbReference>
<dbReference type="SUPFAM" id="SSF48452">
    <property type="entry name" value="TPR-like"/>
    <property type="match status" value="1"/>
</dbReference>
<dbReference type="GO" id="GO:0004016">
    <property type="term" value="F:adenylate cyclase activity"/>
    <property type="evidence" value="ECO:0007669"/>
    <property type="project" value="UniProtKB-ARBA"/>
</dbReference>
<dbReference type="InterPro" id="IPR019734">
    <property type="entry name" value="TPR_rpt"/>
</dbReference>
<dbReference type="SUPFAM" id="SSF55073">
    <property type="entry name" value="Nucleotide cyclase"/>
    <property type="match status" value="1"/>
</dbReference>
<accession>A0A157ZSM9</accession>
<name>A0A157ZSM9_9BURK</name>
<proteinExistence type="predicted"/>
<dbReference type="GO" id="GO:0006171">
    <property type="term" value="P:cAMP biosynthetic process"/>
    <property type="evidence" value="ECO:0007669"/>
    <property type="project" value="TreeGrafter"/>
</dbReference>
<dbReference type="AlphaFoldDB" id="A0A157ZSM9"/>
<dbReference type="CDD" id="cd07302">
    <property type="entry name" value="CHD"/>
    <property type="match status" value="1"/>
</dbReference>
<dbReference type="SMART" id="SM00028">
    <property type="entry name" value="TPR"/>
    <property type="match status" value="4"/>
</dbReference>
<dbReference type="InterPro" id="IPR050697">
    <property type="entry name" value="Adenylyl/Guanylyl_Cyclase_3/4"/>
</dbReference>
<dbReference type="GO" id="GO:0035556">
    <property type="term" value="P:intracellular signal transduction"/>
    <property type="evidence" value="ECO:0007669"/>
    <property type="project" value="InterPro"/>
</dbReference>
<dbReference type="InterPro" id="IPR029787">
    <property type="entry name" value="Nucleotide_cyclase"/>
</dbReference>
<dbReference type="PANTHER" id="PTHR43081:SF19">
    <property type="entry name" value="PH-SENSITIVE ADENYLATE CYCLASE RV1264"/>
    <property type="match status" value="1"/>
</dbReference>
<keyword evidence="3" id="KW-1185">Reference proteome</keyword>
<dbReference type="STRING" id="1777137.AWB76_01212"/>
<evidence type="ECO:0000313" key="3">
    <source>
        <dbReference type="Proteomes" id="UP000054624"/>
    </source>
</evidence>
<dbReference type="Gene3D" id="3.30.70.1230">
    <property type="entry name" value="Nucleotide cyclase"/>
    <property type="match status" value="1"/>
</dbReference>
<dbReference type="RefSeq" id="WP_061159189.1">
    <property type="nucleotide sequence ID" value="NZ_FCOI02000003.1"/>
</dbReference>
<dbReference type="OrthoDB" id="1971692at2"/>
<protein>
    <submittedName>
        <fullName evidence="2">Adenylate and Guanylate cyclase catalytic domain protein</fullName>
    </submittedName>
</protein>
<feature type="domain" description="Guanylate cyclase" evidence="1">
    <location>
        <begin position="18"/>
        <end position="137"/>
    </location>
</feature>
<evidence type="ECO:0000259" key="1">
    <source>
        <dbReference type="PROSITE" id="PS50125"/>
    </source>
</evidence>
<dbReference type="PROSITE" id="PS50125">
    <property type="entry name" value="GUANYLATE_CYCLASE_2"/>
    <property type="match status" value="1"/>
</dbReference>
<organism evidence="2 3">
    <name type="scientific">Caballeronia temeraria</name>
    <dbReference type="NCBI Taxonomy" id="1777137"/>
    <lineage>
        <taxon>Bacteria</taxon>
        <taxon>Pseudomonadati</taxon>
        <taxon>Pseudomonadota</taxon>
        <taxon>Betaproteobacteria</taxon>
        <taxon>Burkholderiales</taxon>
        <taxon>Burkholderiaceae</taxon>
        <taxon>Caballeronia</taxon>
    </lineage>
</organism>
<dbReference type="InterPro" id="IPR001054">
    <property type="entry name" value="A/G_cyclase"/>
</dbReference>
<gene>
    <name evidence="2" type="ORF">AWB76_01212</name>
</gene>
<dbReference type="EMBL" id="FCOI02000003">
    <property type="protein sequence ID" value="SAK48532.1"/>
    <property type="molecule type" value="Genomic_DNA"/>
</dbReference>
<dbReference type="Proteomes" id="UP000054624">
    <property type="component" value="Unassembled WGS sequence"/>
</dbReference>
<evidence type="ECO:0000313" key="2">
    <source>
        <dbReference type="EMBL" id="SAK48532.1"/>
    </source>
</evidence>